<dbReference type="PANTHER" id="PTHR43386:SF26">
    <property type="entry name" value="ABC TRANSPORTER PERMEASE PROTEIN"/>
    <property type="match status" value="1"/>
</dbReference>
<evidence type="ECO:0000259" key="8">
    <source>
        <dbReference type="PROSITE" id="PS50928"/>
    </source>
</evidence>
<name>A0ABP8LLR1_9MICO</name>
<evidence type="ECO:0000256" key="6">
    <source>
        <dbReference type="ARBA" id="ARBA00023136"/>
    </source>
</evidence>
<dbReference type="Proteomes" id="UP001500622">
    <property type="component" value="Unassembled WGS sequence"/>
</dbReference>
<dbReference type="InterPro" id="IPR000515">
    <property type="entry name" value="MetI-like"/>
</dbReference>
<reference evidence="10" key="1">
    <citation type="journal article" date="2019" name="Int. J. Syst. Evol. Microbiol.">
        <title>The Global Catalogue of Microorganisms (GCM) 10K type strain sequencing project: providing services to taxonomists for standard genome sequencing and annotation.</title>
        <authorList>
            <consortium name="The Broad Institute Genomics Platform"/>
            <consortium name="The Broad Institute Genome Sequencing Center for Infectious Disease"/>
            <person name="Wu L."/>
            <person name="Ma J."/>
        </authorList>
    </citation>
    <scope>NUCLEOTIDE SEQUENCE [LARGE SCALE GENOMIC DNA]</scope>
    <source>
        <strain evidence="10">JCM 17810</strain>
    </source>
</reference>
<evidence type="ECO:0000256" key="2">
    <source>
        <dbReference type="ARBA" id="ARBA00022448"/>
    </source>
</evidence>
<evidence type="ECO:0000256" key="5">
    <source>
        <dbReference type="ARBA" id="ARBA00022989"/>
    </source>
</evidence>
<keyword evidence="4 7" id="KW-0812">Transmembrane</keyword>
<comment type="caution">
    <text evidence="9">The sequence shown here is derived from an EMBL/GenBank/DDBJ whole genome shotgun (WGS) entry which is preliminary data.</text>
</comment>
<protein>
    <submittedName>
        <fullName evidence="9">ABC transporter permease</fullName>
    </submittedName>
</protein>
<proteinExistence type="inferred from homology"/>
<dbReference type="EMBL" id="BAABGN010000013">
    <property type="protein sequence ID" value="GAA4431443.1"/>
    <property type="molecule type" value="Genomic_DNA"/>
</dbReference>
<dbReference type="Pfam" id="PF00528">
    <property type="entry name" value="BPD_transp_1"/>
    <property type="match status" value="1"/>
</dbReference>
<evidence type="ECO:0000313" key="10">
    <source>
        <dbReference type="Proteomes" id="UP001500622"/>
    </source>
</evidence>
<gene>
    <name evidence="9" type="ORF">GCM10023169_35990</name>
</gene>
<dbReference type="Gene3D" id="1.10.3720.10">
    <property type="entry name" value="MetI-like"/>
    <property type="match status" value="1"/>
</dbReference>
<dbReference type="Pfam" id="PF12911">
    <property type="entry name" value="OppC_N"/>
    <property type="match status" value="1"/>
</dbReference>
<accession>A0ABP8LLR1</accession>
<keyword evidence="2 7" id="KW-0813">Transport</keyword>
<dbReference type="InterPro" id="IPR025966">
    <property type="entry name" value="OppC_N"/>
</dbReference>
<keyword evidence="3" id="KW-1003">Cell membrane</keyword>
<feature type="transmembrane region" description="Helical" evidence="7">
    <location>
        <begin position="208"/>
        <end position="233"/>
    </location>
</feature>
<evidence type="ECO:0000256" key="3">
    <source>
        <dbReference type="ARBA" id="ARBA00022475"/>
    </source>
</evidence>
<organism evidence="9 10">
    <name type="scientific">Georgenia halophila</name>
    <dbReference type="NCBI Taxonomy" id="620889"/>
    <lineage>
        <taxon>Bacteria</taxon>
        <taxon>Bacillati</taxon>
        <taxon>Actinomycetota</taxon>
        <taxon>Actinomycetes</taxon>
        <taxon>Micrococcales</taxon>
        <taxon>Bogoriellaceae</taxon>
        <taxon>Georgenia</taxon>
    </lineage>
</organism>
<comment type="subcellular location">
    <subcellularLocation>
        <location evidence="1 7">Cell membrane</location>
        <topology evidence="1 7">Multi-pass membrane protein</topology>
    </subcellularLocation>
</comment>
<feature type="domain" description="ABC transmembrane type-1" evidence="8">
    <location>
        <begin position="87"/>
        <end position="276"/>
    </location>
</feature>
<evidence type="ECO:0000256" key="7">
    <source>
        <dbReference type="RuleBase" id="RU363032"/>
    </source>
</evidence>
<feature type="transmembrane region" description="Helical" evidence="7">
    <location>
        <begin position="253"/>
        <end position="275"/>
    </location>
</feature>
<dbReference type="PANTHER" id="PTHR43386">
    <property type="entry name" value="OLIGOPEPTIDE TRANSPORT SYSTEM PERMEASE PROTEIN APPC"/>
    <property type="match status" value="1"/>
</dbReference>
<sequence length="287" mass="30072">MTAVALPAARRRSVRRSVDARWVARAVIALYVLVALVGPFLIPYDATATSTSDRLQPPGATLTDGSVSWLGTDQVGRSIAAQVVAGSRVSMLIAAATVVIAGALGLVLGLIAGYFGRWAESLIMRLGDIQLAFPSILLAILIAGVLGPSVTNVIVTLAITRWVIFARVVRASTLVASKSEAVEGARVLGVSNFWIIVRYIVPRVRGPLAVAATVQIGLMVIAEASLSFLGLGVPLDQASWGSIIANGRDYLSSAWWIAAFPGLALVLLVVATGMATDSNRSEPNQTM</sequence>
<dbReference type="PROSITE" id="PS50928">
    <property type="entry name" value="ABC_TM1"/>
    <property type="match status" value="1"/>
</dbReference>
<feature type="transmembrane region" description="Helical" evidence="7">
    <location>
        <begin position="92"/>
        <end position="115"/>
    </location>
</feature>
<feature type="transmembrane region" description="Helical" evidence="7">
    <location>
        <begin position="22"/>
        <end position="42"/>
    </location>
</feature>
<dbReference type="CDD" id="cd06261">
    <property type="entry name" value="TM_PBP2"/>
    <property type="match status" value="1"/>
</dbReference>
<evidence type="ECO:0000256" key="1">
    <source>
        <dbReference type="ARBA" id="ARBA00004651"/>
    </source>
</evidence>
<dbReference type="InterPro" id="IPR050366">
    <property type="entry name" value="BP-dependent_transpt_permease"/>
</dbReference>
<dbReference type="RefSeq" id="WP_345218070.1">
    <property type="nucleotide sequence ID" value="NZ_BAABGN010000013.1"/>
</dbReference>
<keyword evidence="6 7" id="KW-0472">Membrane</keyword>
<feature type="transmembrane region" description="Helical" evidence="7">
    <location>
        <begin position="136"/>
        <end position="164"/>
    </location>
</feature>
<dbReference type="InterPro" id="IPR035906">
    <property type="entry name" value="MetI-like_sf"/>
</dbReference>
<evidence type="ECO:0000256" key="4">
    <source>
        <dbReference type="ARBA" id="ARBA00022692"/>
    </source>
</evidence>
<keyword evidence="5 7" id="KW-1133">Transmembrane helix</keyword>
<comment type="similarity">
    <text evidence="7">Belongs to the binding-protein-dependent transport system permease family.</text>
</comment>
<keyword evidence="10" id="KW-1185">Reference proteome</keyword>
<dbReference type="SUPFAM" id="SSF161098">
    <property type="entry name" value="MetI-like"/>
    <property type="match status" value="1"/>
</dbReference>
<evidence type="ECO:0000313" key="9">
    <source>
        <dbReference type="EMBL" id="GAA4431443.1"/>
    </source>
</evidence>